<comment type="catalytic activity">
    <reaction evidence="1 14 15 16">
        <text>Endonucleolytic cleavage to 5'-phosphomonoester.</text>
        <dbReference type="EC" id="3.1.26.4"/>
    </reaction>
</comment>
<evidence type="ECO:0000256" key="15">
    <source>
        <dbReference type="PROSITE-ProRule" id="PRU01319"/>
    </source>
</evidence>
<accession>A0A3Q8XQD8</accession>
<dbReference type="GO" id="GO:0030145">
    <property type="term" value="F:manganese ion binding"/>
    <property type="evidence" value="ECO:0007669"/>
    <property type="project" value="UniProtKB-UniRule"/>
</dbReference>
<dbReference type="EMBL" id="CP032509">
    <property type="protein sequence ID" value="AZN72840.1"/>
    <property type="molecule type" value="Genomic_DNA"/>
</dbReference>
<evidence type="ECO:0000256" key="3">
    <source>
        <dbReference type="ARBA" id="ARBA00004065"/>
    </source>
</evidence>
<name>A0A3Q8XQD8_9HYPH</name>
<feature type="domain" description="RNase H type-2" evidence="17">
    <location>
        <begin position="34"/>
        <end position="221"/>
    </location>
</feature>
<dbReference type="CDD" id="cd07182">
    <property type="entry name" value="RNase_HII_bacteria_HII_like"/>
    <property type="match status" value="1"/>
</dbReference>
<dbReference type="RefSeq" id="WP_126011172.1">
    <property type="nucleotide sequence ID" value="NZ_CP032509.1"/>
</dbReference>
<keyword evidence="9 14" id="KW-0540">Nuclease</keyword>
<evidence type="ECO:0000256" key="11">
    <source>
        <dbReference type="ARBA" id="ARBA00022759"/>
    </source>
</evidence>
<evidence type="ECO:0000256" key="12">
    <source>
        <dbReference type="ARBA" id="ARBA00022801"/>
    </source>
</evidence>
<gene>
    <name evidence="14" type="primary">rnhB</name>
    <name evidence="18" type="ORF">D5400_17535</name>
</gene>
<dbReference type="InterPro" id="IPR036397">
    <property type="entry name" value="RNaseH_sf"/>
</dbReference>
<dbReference type="EC" id="3.1.26.4" evidence="6 14"/>
<dbReference type="Proteomes" id="UP000268192">
    <property type="component" value="Chromosome"/>
</dbReference>
<dbReference type="GO" id="GO:0043137">
    <property type="term" value="P:DNA replication, removal of RNA primer"/>
    <property type="evidence" value="ECO:0007669"/>
    <property type="project" value="TreeGrafter"/>
</dbReference>
<comment type="subcellular location">
    <subcellularLocation>
        <location evidence="4 14">Cytoplasm</location>
    </subcellularLocation>
</comment>
<evidence type="ECO:0000256" key="5">
    <source>
        <dbReference type="ARBA" id="ARBA00007383"/>
    </source>
</evidence>
<evidence type="ECO:0000256" key="7">
    <source>
        <dbReference type="ARBA" id="ARBA00019179"/>
    </source>
</evidence>
<evidence type="ECO:0000256" key="10">
    <source>
        <dbReference type="ARBA" id="ARBA00022723"/>
    </source>
</evidence>
<dbReference type="KEGG" id="abaw:D5400_17535"/>
<keyword evidence="13 14" id="KW-0464">Manganese</keyword>
<evidence type="ECO:0000256" key="6">
    <source>
        <dbReference type="ARBA" id="ARBA00012180"/>
    </source>
</evidence>
<feature type="binding site" evidence="14 15">
    <location>
        <position position="131"/>
    </location>
    <ligand>
        <name>a divalent metal cation</name>
        <dbReference type="ChEBI" id="CHEBI:60240"/>
    </ligand>
</feature>
<reference evidence="18 19" key="1">
    <citation type="submission" date="2018-09" db="EMBL/GenBank/DDBJ databases">
        <title>Marinorhizobium profundi gen. nov., sp. nov., isolated from a deep-sea sediment sample from the New Britain Trench and proposal of Marinorhizobiaceae fam. nov. in the order Rhizobiales of the class Alphaproteobacteria.</title>
        <authorList>
            <person name="Cao J."/>
        </authorList>
    </citation>
    <scope>NUCLEOTIDE SEQUENCE [LARGE SCALE GENOMIC DNA]</scope>
    <source>
        <strain evidence="18 19">WS11</strain>
    </source>
</reference>
<keyword evidence="11 14" id="KW-0255">Endonuclease</keyword>
<dbReference type="PANTHER" id="PTHR10954">
    <property type="entry name" value="RIBONUCLEASE H2 SUBUNIT A"/>
    <property type="match status" value="1"/>
</dbReference>
<comment type="similarity">
    <text evidence="5 14 16">Belongs to the RNase HII family.</text>
</comment>
<dbReference type="Pfam" id="PF01351">
    <property type="entry name" value="RNase_HII"/>
    <property type="match status" value="1"/>
</dbReference>
<evidence type="ECO:0000313" key="18">
    <source>
        <dbReference type="EMBL" id="AZN72840.1"/>
    </source>
</evidence>
<keyword evidence="19" id="KW-1185">Reference proteome</keyword>
<organism evidence="18 19">
    <name type="scientific">Georhizobium profundi</name>
    <dbReference type="NCBI Taxonomy" id="2341112"/>
    <lineage>
        <taxon>Bacteria</taxon>
        <taxon>Pseudomonadati</taxon>
        <taxon>Pseudomonadota</taxon>
        <taxon>Alphaproteobacteria</taxon>
        <taxon>Hyphomicrobiales</taxon>
        <taxon>Rhizobiaceae</taxon>
        <taxon>Georhizobium</taxon>
    </lineage>
</organism>
<dbReference type="GO" id="GO:0006298">
    <property type="term" value="P:mismatch repair"/>
    <property type="evidence" value="ECO:0007669"/>
    <property type="project" value="TreeGrafter"/>
</dbReference>
<evidence type="ECO:0000256" key="8">
    <source>
        <dbReference type="ARBA" id="ARBA00022490"/>
    </source>
</evidence>
<keyword evidence="12 14" id="KW-0378">Hydrolase</keyword>
<evidence type="ECO:0000256" key="14">
    <source>
        <dbReference type="HAMAP-Rule" id="MF_00052"/>
    </source>
</evidence>
<dbReference type="InterPro" id="IPR001352">
    <property type="entry name" value="RNase_HII/HIII"/>
</dbReference>
<comment type="function">
    <text evidence="3 14 16">Endonuclease that specifically degrades the RNA of RNA-DNA hybrids.</text>
</comment>
<evidence type="ECO:0000256" key="2">
    <source>
        <dbReference type="ARBA" id="ARBA00001946"/>
    </source>
</evidence>
<dbReference type="GO" id="GO:0032299">
    <property type="term" value="C:ribonuclease H2 complex"/>
    <property type="evidence" value="ECO:0007669"/>
    <property type="project" value="TreeGrafter"/>
</dbReference>
<evidence type="ECO:0000256" key="16">
    <source>
        <dbReference type="RuleBase" id="RU003515"/>
    </source>
</evidence>
<protein>
    <recommendedName>
        <fullName evidence="7 14">Ribonuclease HII</fullName>
        <shortName evidence="14">RNase HII</shortName>
        <ecNumber evidence="6 14">3.1.26.4</ecNumber>
    </recommendedName>
</protein>
<dbReference type="GO" id="GO:0005737">
    <property type="term" value="C:cytoplasm"/>
    <property type="evidence" value="ECO:0007669"/>
    <property type="project" value="UniProtKB-SubCell"/>
</dbReference>
<comment type="cofactor">
    <cofactor evidence="14 15">
        <name>Mn(2+)</name>
        <dbReference type="ChEBI" id="CHEBI:29035"/>
    </cofactor>
    <cofactor evidence="14 15">
        <name>Mg(2+)</name>
        <dbReference type="ChEBI" id="CHEBI:18420"/>
    </cofactor>
    <text evidence="14 15">Manganese or magnesium. Binds 1 divalent metal ion per monomer in the absence of substrate. May bind a second metal ion after substrate binding.</text>
</comment>
<evidence type="ECO:0000256" key="1">
    <source>
        <dbReference type="ARBA" id="ARBA00000077"/>
    </source>
</evidence>
<dbReference type="PANTHER" id="PTHR10954:SF18">
    <property type="entry name" value="RIBONUCLEASE HII"/>
    <property type="match status" value="1"/>
</dbReference>
<evidence type="ECO:0000259" key="17">
    <source>
        <dbReference type="PROSITE" id="PS51975"/>
    </source>
</evidence>
<feature type="binding site" evidence="14 15">
    <location>
        <position position="41"/>
    </location>
    <ligand>
        <name>a divalent metal cation</name>
        <dbReference type="ChEBI" id="CHEBI:60240"/>
    </ligand>
</feature>
<dbReference type="OrthoDB" id="9803420at2"/>
<sequence>MSRTKKKPEPELLFEFPQGPDFSLELAAISRGLRLIAGLDEAGRGPLAGPVVAAAVVFRAGAVPEGLDDSKKLTAKRREELFDQILASGDVSIASSCPRRIDAIDIRKASLDAMRRALAGLPEMPCHALIDGRDVPPGLACGGDAIVKGDARSLSIAAASIVAKVVRDRMMARLHHSYPDYGFQLHAGYPTEMHRKALALVGPCPLHRLSFRPIKVDGQIG</sequence>
<dbReference type="InterPro" id="IPR022898">
    <property type="entry name" value="RNase_HII"/>
</dbReference>
<evidence type="ECO:0000313" key="19">
    <source>
        <dbReference type="Proteomes" id="UP000268192"/>
    </source>
</evidence>
<dbReference type="NCBIfam" id="NF000595">
    <property type="entry name" value="PRK00015.1-3"/>
    <property type="match status" value="1"/>
</dbReference>
<dbReference type="PROSITE" id="PS51975">
    <property type="entry name" value="RNASE_H_2"/>
    <property type="match status" value="1"/>
</dbReference>
<dbReference type="HAMAP" id="MF_00052_B">
    <property type="entry name" value="RNase_HII_B"/>
    <property type="match status" value="1"/>
</dbReference>
<dbReference type="GO" id="GO:0004523">
    <property type="term" value="F:RNA-DNA hybrid ribonuclease activity"/>
    <property type="evidence" value="ECO:0007669"/>
    <property type="project" value="UniProtKB-UniRule"/>
</dbReference>
<comment type="cofactor">
    <cofactor evidence="2">
        <name>Mg(2+)</name>
        <dbReference type="ChEBI" id="CHEBI:18420"/>
    </cofactor>
</comment>
<proteinExistence type="inferred from homology"/>
<evidence type="ECO:0000256" key="4">
    <source>
        <dbReference type="ARBA" id="ARBA00004496"/>
    </source>
</evidence>
<dbReference type="GO" id="GO:0003723">
    <property type="term" value="F:RNA binding"/>
    <property type="evidence" value="ECO:0007669"/>
    <property type="project" value="UniProtKB-UniRule"/>
</dbReference>
<dbReference type="InterPro" id="IPR024567">
    <property type="entry name" value="RNase_HII/HIII_dom"/>
</dbReference>
<evidence type="ECO:0000256" key="9">
    <source>
        <dbReference type="ARBA" id="ARBA00022722"/>
    </source>
</evidence>
<dbReference type="SUPFAM" id="SSF53098">
    <property type="entry name" value="Ribonuclease H-like"/>
    <property type="match status" value="1"/>
</dbReference>
<evidence type="ECO:0000256" key="13">
    <source>
        <dbReference type="ARBA" id="ARBA00023211"/>
    </source>
</evidence>
<dbReference type="Gene3D" id="3.30.420.10">
    <property type="entry name" value="Ribonuclease H-like superfamily/Ribonuclease H"/>
    <property type="match status" value="1"/>
</dbReference>
<feature type="binding site" evidence="14 15">
    <location>
        <position position="40"/>
    </location>
    <ligand>
        <name>a divalent metal cation</name>
        <dbReference type="ChEBI" id="CHEBI:60240"/>
    </ligand>
</feature>
<dbReference type="InterPro" id="IPR012337">
    <property type="entry name" value="RNaseH-like_sf"/>
</dbReference>
<dbReference type="AlphaFoldDB" id="A0A3Q8XQD8"/>
<keyword evidence="8 14" id="KW-0963">Cytoplasm</keyword>
<keyword evidence="10 14" id="KW-0479">Metal-binding</keyword>